<evidence type="ECO:0008006" key="4">
    <source>
        <dbReference type="Google" id="ProtNLM"/>
    </source>
</evidence>
<sequence length="258" mass="29239">MRKLLQSVSFGRIMKLWLLLLLCTSSTVFAQQKTIEGIVFDKGTTDRIAKINVLNTNTGKAVYNNLKGEFSIAASIGDVLIFTRLEYYPDTVKVQNFGSMAVYLKRNAIQLKEVNIRDTLLSPQKWLAATKSDYTKIYGSLAYKDLLSTSPGSGAGLSIDALYNALSRSGRNAAHLQEIIDADFKQKEIDYRFNKTYVSNITGLTGMQLNDFMFKYRPGYYQVKTASEYEFIRSIRNNLKRYLRNPRAFAIAPLLQSK</sequence>
<proteinExistence type="predicted"/>
<comment type="caution">
    <text evidence="2">The sequence shown here is derived from an EMBL/GenBank/DDBJ whole genome shotgun (WGS) entry which is preliminary data.</text>
</comment>
<feature type="chain" id="PRO_5047516419" description="Carboxypeptidase-like protein" evidence="1">
    <location>
        <begin position="31"/>
        <end position="258"/>
    </location>
</feature>
<dbReference type="InterPro" id="IPR008969">
    <property type="entry name" value="CarboxyPept-like_regulatory"/>
</dbReference>
<evidence type="ECO:0000313" key="3">
    <source>
        <dbReference type="Proteomes" id="UP001500582"/>
    </source>
</evidence>
<reference evidence="3" key="1">
    <citation type="journal article" date="2019" name="Int. J. Syst. Evol. Microbiol.">
        <title>The Global Catalogue of Microorganisms (GCM) 10K type strain sequencing project: providing services to taxonomists for standard genome sequencing and annotation.</title>
        <authorList>
            <consortium name="The Broad Institute Genomics Platform"/>
            <consortium name="The Broad Institute Genome Sequencing Center for Infectious Disease"/>
            <person name="Wu L."/>
            <person name="Ma J."/>
        </authorList>
    </citation>
    <scope>NUCLEOTIDE SEQUENCE [LARGE SCALE GENOMIC DNA]</scope>
    <source>
        <strain evidence="3">JCM 17705</strain>
    </source>
</reference>
<dbReference type="EMBL" id="BAABFT010000019">
    <property type="protein sequence ID" value="GAA4337561.1"/>
    <property type="molecule type" value="Genomic_DNA"/>
</dbReference>
<dbReference type="SUPFAM" id="SSF49464">
    <property type="entry name" value="Carboxypeptidase regulatory domain-like"/>
    <property type="match status" value="1"/>
</dbReference>
<dbReference type="Proteomes" id="UP001500582">
    <property type="component" value="Unassembled WGS sequence"/>
</dbReference>
<gene>
    <name evidence="2" type="ORF">GCM10023149_47070</name>
</gene>
<organism evidence="2 3">
    <name type="scientific">Mucilaginibacter gynuensis</name>
    <dbReference type="NCBI Taxonomy" id="1302236"/>
    <lineage>
        <taxon>Bacteria</taxon>
        <taxon>Pseudomonadati</taxon>
        <taxon>Bacteroidota</taxon>
        <taxon>Sphingobacteriia</taxon>
        <taxon>Sphingobacteriales</taxon>
        <taxon>Sphingobacteriaceae</taxon>
        <taxon>Mucilaginibacter</taxon>
    </lineage>
</organism>
<protein>
    <recommendedName>
        <fullName evidence="4">Carboxypeptidase-like protein</fullName>
    </recommendedName>
</protein>
<keyword evidence="3" id="KW-1185">Reference proteome</keyword>
<keyword evidence="1" id="KW-0732">Signal</keyword>
<accession>A0ABP8HCX5</accession>
<name>A0ABP8HCX5_9SPHI</name>
<feature type="signal peptide" evidence="1">
    <location>
        <begin position="1"/>
        <end position="30"/>
    </location>
</feature>
<dbReference type="RefSeq" id="WP_345213654.1">
    <property type="nucleotide sequence ID" value="NZ_BAABFT010000019.1"/>
</dbReference>
<evidence type="ECO:0000313" key="2">
    <source>
        <dbReference type="EMBL" id="GAA4337561.1"/>
    </source>
</evidence>
<evidence type="ECO:0000256" key="1">
    <source>
        <dbReference type="SAM" id="SignalP"/>
    </source>
</evidence>